<name>A0A9X2D8N0_9ACTN</name>
<dbReference type="Pfam" id="PF02571">
    <property type="entry name" value="CbiJ"/>
    <property type="match status" value="1"/>
</dbReference>
<organism evidence="4 5">
    <name type="scientific">Nocardioides bruguierae</name>
    <dbReference type="NCBI Taxonomy" id="2945102"/>
    <lineage>
        <taxon>Bacteria</taxon>
        <taxon>Bacillati</taxon>
        <taxon>Actinomycetota</taxon>
        <taxon>Actinomycetes</taxon>
        <taxon>Propionibacteriales</taxon>
        <taxon>Nocardioidaceae</taxon>
        <taxon>Nocardioides</taxon>
    </lineage>
</organism>
<reference evidence="4" key="1">
    <citation type="submission" date="2022-05" db="EMBL/GenBank/DDBJ databases">
        <authorList>
            <person name="Tuo L."/>
        </authorList>
    </citation>
    <scope>NUCLEOTIDE SEQUENCE</scope>
    <source>
        <strain evidence="4">BSK12Z-4</strain>
    </source>
</reference>
<evidence type="ECO:0000256" key="3">
    <source>
        <dbReference type="ARBA" id="ARBA00023002"/>
    </source>
</evidence>
<proteinExistence type="predicted"/>
<dbReference type="EMBL" id="JAMOIL010000017">
    <property type="protein sequence ID" value="MCM0621342.1"/>
    <property type="molecule type" value="Genomic_DNA"/>
</dbReference>
<dbReference type="PANTHER" id="PTHR36925:SF1">
    <property type="entry name" value="COBALT-PRECORRIN-6A REDUCTASE"/>
    <property type="match status" value="1"/>
</dbReference>
<gene>
    <name evidence="4" type="ORF">M8330_13685</name>
</gene>
<dbReference type="PANTHER" id="PTHR36925">
    <property type="entry name" value="COBALT-PRECORRIN-6A REDUCTASE"/>
    <property type="match status" value="1"/>
</dbReference>
<dbReference type="GO" id="GO:0009236">
    <property type="term" value="P:cobalamin biosynthetic process"/>
    <property type="evidence" value="ECO:0007669"/>
    <property type="project" value="UniProtKB-KW"/>
</dbReference>
<evidence type="ECO:0000256" key="1">
    <source>
        <dbReference type="ARBA" id="ARBA00004953"/>
    </source>
</evidence>
<comment type="caution">
    <text evidence="4">The sequence shown here is derived from an EMBL/GenBank/DDBJ whole genome shotgun (WGS) entry which is preliminary data.</text>
</comment>
<dbReference type="RefSeq" id="WP_250827788.1">
    <property type="nucleotide sequence ID" value="NZ_JAMOIL010000017.1"/>
</dbReference>
<dbReference type="NCBIfam" id="TIGR00715">
    <property type="entry name" value="precor6x_red"/>
    <property type="match status" value="1"/>
</dbReference>
<dbReference type="Proteomes" id="UP001139485">
    <property type="component" value="Unassembled WGS sequence"/>
</dbReference>
<dbReference type="AlphaFoldDB" id="A0A9X2D8N0"/>
<dbReference type="GO" id="GO:0016994">
    <property type="term" value="F:precorrin-6A reductase activity"/>
    <property type="evidence" value="ECO:0007669"/>
    <property type="project" value="InterPro"/>
</dbReference>
<keyword evidence="5" id="KW-1185">Reference proteome</keyword>
<protein>
    <submittedName>
        <fullName evidence="4">Cobalt-precorrin-6A reductase</fullName>
        <ecNumber evidence="4">1.3.1.106</ecNumber>
    </submittedName>
</protein>
<dbReference type="NCBIfam" id="NF005968">
    <property type="entry name" value="PRK08057.1-2"/>
    <property type="match status" value="1"/>
</dbReference>
<evidence type="ECO:0000313" key="5">
    <source>
        <dbReference type="Proteomes" id="UP001139485"/>
    </source>
</evidence>
<dbReference type="InterPro" id="IPR003723">
    <property type="entry name" value="Precorrin-6x_reduct"/>
</dbReference>
<sequence>MRVLLLGGTGEARALAAALVERGVDVETSLAGRVADPALPVGGLRVGGFGGVDGLAAHADAFDAVVDATHPFAETISGNAARALAEPGSPPLLRLARPGWSEPAGTGVRPWVRVPDHETAAAAVLGHGERPFLTIGRQHLAAFTGPLAHLPVLARVVDAPEVAVPGAWTLLRSRGPYELAGERALLTEHRVDVLVTKDSGGPLTWPKMLAAAEAGIACVVVERPAPPAGVTLVEDVAAAVAWVSALAAETGEGTSGA</sequence>
<accession>A0A9X2D8N0</accession>
<evidence type="ECO:0000256" key="2">
    <source>
        <dbReference type="ARBA" id="ARBA00022573"/>
    </source>
</evidence>
<keyword evidence="2" id="KW-0169">Cobalamin biosynthesis</keyword>
<evidence type="ECO:0000313" key="4">
    <source>
        <dbReference type="EMBL" id="MCM0621342.1"/>
    </source>
</evidence>
<keyword evidence="3 4" id="KW-0560">Oxidoreductase</keyword>
<dbReference type="PROSITE" id="PS51014">
    <property type="entry name" value="COBK_CBIJ"/>
    <property type="match status" value="1"/>
</dbReference>
<comment type="pathway">
    <text evidence="1">Cofactor biosynthesis; adenosylcobalamin biosynthesis.</text>
</comment>
<dbReference type="EC" id="1.3.1.106" evidence="4"/>